<dbReference type="AlphaFoldDB" id="A0A2H3JQX2"/>
<dbReference type="EMBL" id="KB467954">
    <property type="protein sequence ID" value="PCH39064.1"/>
    <property type="molecule type" value="Genomic_DNA"/>
</dbReference>
<organism evidence="2 3">
    <name type="scientific">Wolfiporia cocos (strain MD-104)</name>
    <name type="common">Brown rot fungus</name>
    <dbReference type="NCBI Taxonomy" id="742152"/>
    <lineage>
        <taxon>Eukaryota</taxon>
        <taxon>Fungi</taxon>
        <taxon>Dikarya</taxon>
        <taxon>Basidiomycota</taxon>
        <taxon>Agaricomycotina</taxon>
        <taxon>Agaricomycetes</taxon>
        <taxon>Polyporales</taxon>
        <taxon>Phaeolaceae</taxon>
        <taxon>Wolfiporia</taxon>
    </lineage>
</organism>
<proteinExistence type="predicted"/>
<dbReference type="OrthoDB" id="2797670at2759"/>
<feature type="region of interest" description="Disordered" evidence="1">
    <location>
        <begin position="1"/>
        <end position="38"/>
    </location>
</feature>
<name>A0A2H3JQX2_WOLCO</name>
<sequence length="164" mass="18298">MSTGEWKTQGRPRERDSKSLVRQSQNVPLGWRDHHKKRPSGYAKCLGITPQRQGQHQDWRATPAWVVGSSQQATTGVEKAVGRESKKFYNYQHDKSLPIQSYINSVILLASTLTTIGVALDDDDITNVLIFQLDEIRGSVADVLQAHETLTIAEVKAMLLGAEE</sequence>
<keyword evidence="3" id="KW-1185">Reference proteome</keyword>
<dbReference type="STRING" id="742152.A0A2H3JQX2"/>
<gene>
    <name evidence="2" type="ORF">WOLCODRAFT_158591</name>
</gene>
<evidence type="ECO:0000313" key="2">
    <source>
        <dbReference type="EMBL" id="PCH39064.1"/>
    </source>
</evidence>
<accession>A0A2H3JQX2</accession>
<evidence type="ECO:0000313" key="3">
    <source>
        <dbReference type="Proteomes" id="UP000218811"/>
    </source>
</evidence>
<evidence type="ECO:0000256" key="1">
    <source>
        <dbReference type="SAM" id="MobiDB-lite"/>
    </source>
</evidence>
<dbReference type="Proteomes" id="UP000218811">
    <property type="component" value="Unassembled WGS sequence"/>
</dbReference>
<protein>
    <submittedName>
        <fullName evidence="2">Uncharacterized protein</fullName>
    </submittedName>
</protein>
<reference evidence="2 3" key="1">
    <citation type="journal article" date="2012" name="Science">
        <title>The Paleozoic origin of enzymatic lignin decomposition reconstructed from 31 fungal genomes.</title>
        <authorList>
            <person name="Floudas D."/>
            <person name="Binder M."/>
            <person name="Riley R."/>
            <person name="Barry K."/>
            <person name="Blanchette R.A."/>
            <person name="Henrissat B."/>
            <person name="Martinez A.T."/>
            <person name="Otillar R."/>
            <person name="Spatafora J.W."/>
            <person name="Yadav J.S."/>
            <person name="Aerts A."/>
            <person name="Benoit I."/>
            <person name="Boyd A."/>
            <person name="Carlson A."/>
            <person name="Copeland A."/>
            <person name="Coutinho P.M."/>
            <person name="de Vries R.P."/>
            <person name="Ferreira P."/>
            <person name="Findley K."/>
            <person name="Foster B."/>
            <person name="Gaskell J."/>
            <person name="Glotzer D."/>
            <person name="Gorecki P."/>
            <person name="Heitman J."/>
            <person name="Hesse C."/>
            <person name="Hori C."/>
            <person name="Igarashi K."/>
            <person name="Jurgens J.A."/>
            <person name="Kallen N."/>
            <person name="Kersten P."/>
            <person name="Kohler A."/>
            <person name="Kuees U."/>
            <person name="Kumar T.K.A."/>
            <person name="Kuo A."/>
            <person name="LaButti K."/>
            <person name="Larrondo L.F."/>
            <person name="Lindquist E."/>
            <person name="Ling A."/>
            <person name="Lombard V."/>
            <person name="Lucas S."/>
            <person name="Lundell T."/>
            <person name="Martin R."/>
            <person name="McLaughlin D.J."/>
            <person name="Morgenstern I."/>
            <person name="Morin E."/>
            <person name="Murat C."/>
            <person name="Nagy L.G."/>
            <person name="Nolan M."/>
            <person name="Ohm R.A."/>
            <person name="Patyshakuliyeva A."/>
            <person name="Rokas A."/>
            <person name="Ruiz-Duenas F.J."/>
            <person name="Sabat G."/>
            <person name="Salamov A."/>
            <person name="Samejima M."/>
            <person name="Schmutz J."/>
            <person name="Slot J.C."/>
            <person name="St John F."/>
            <person name="Stenlid J."/>
            <person name="Sun H."/>
            <person name="Sun S."/>
            <person name="Syed K."/>
            <person name="Tsang A."/>
            <person name="Wiebenga A."/>
            <person name="Young D."/>
            <person name="Pisabarro A."/>
            <person name="Eastwood D.C."/>
            <person name="Martin F."/>
            <person name="Cullen D."/>
            <person name="Grigoriev I.V."/>
            <person name="Hibbett D.S."/>
        </authorList>
    </citation>
    <scope>NUCLEOTIDE SEQUENCE [LARGE SCALE GENOMIC DNA]</scope>
    <source>
        <strain evidence="2 3">MD-104</strain>
    </source>
</reference>